<evidence type="ECO:0008006" key="3">
    <source>
        <dbReference type="Google" id="ProtNLM"/>
    </source>
</evidence>
<sequence length="391" mass="44788">MRELLCFQRKDLFNTAGFDQQFSDIPFDDNNEDFEDSDLFALGREGANHSNAGMGNELQDALSSIIFTSNRHGDDRDRHDCTERQNMAWKEQQDRLINAYLHYMSHGCLDADVLAQNEEPWKIPAISFDGDIVYTVYHSPGCKYVNESLLHFGLLGTTPLEPRITFPLHFLKTIRQLHRVCPQLSMYAISRCLTYLHWIAPDFSLEHQLRGVFDTYLSIQRHHVCPPCTYYLINEAFLIRAMLVAMDGNVSLKMVDTEAKAGRARLNTRNLRHPGWLSAAAVDILQDEVANAQRNDKKQPGAQDLAPSSSDNIAWLEVNKVENLQKCINMCIERRKAAVLDSSKSMFSFFAIMDIFLSVCRHVHVLVVCDMRCSRELIKYPLAIVKELLDR</sequence>
<gene>
    <name evidence="1" type="ORF">V5O48_013824</name>
</gene>
<dbReference type="Pfam" id="PF18758">
    <property type="entry name" value="KDZ"/>
    <property type="match status" value="1"/>
</dbReference>
<evidence type="ECO:0000313" key="1">
    <source>
        <dbReference type="EMBL" id="KAL0568165.1"/>
    </source>
</evidence>
<reference evidence="1 2" key="1">
    <citation type="submission" date="2024-02" db="EMBL/GenBank/DDBJ databases">
        <title>A draft genome for the cacao thread blight pathogen Marasmius crinis-equi.</title>
        <authorList>
            <person name="Cohen S.P."/>
            <person name="Baruah I.K."/>
            <person name="Amoako-Attah I."/>
            <person name="Bukari Y."/>
            <person name="Meinhardt L.W."/>
            <person name="Bailey B.A."/>
        </authorList>
    </citation>
    <scope>NUCLEOTIDE SEQUENCE [LARGE SCALE GENOMIC DNA]</scope>
    <source>
        <strain evidence="1 2">GH-76</strain>
    </source>
</reference>
<proteinExistence type="predicted"/>
<dbReference type="EMBL" id="JBAHYK010001399">
    <property type="protein sequence ID" value="KAL0568165.1"/>
    <property type="molecule type" value="Genomic_DNA"/>
</dbReference>
<name>A0ABR3EZ21_9AGAR</name>
<comment type="caution">
    <text evidence="1">The sequence shown here is derived from an EMBL/GenBank/DDBJ whole genome shotgun (WGS) entry which is preliminary data.</text>
</comment>
<protein>
    <recommendedName>
        <fullName evidence="3">Transposase</fullName>
    </recommendedName>
</protein>
<evidence type="ECO:0000313" key="2">
    <source>
        <dbReference type="Proteomes" id="UP001465976"/>
    </source>
</evidence>
<organism evidence="1 2">
    <name type="scientific">Marasmius crinis-equi</name>
    <dbReference type="NCBI Taxonomy" id="585013"/>
    <lineage>
        <taxon>Eukaryota</taxon>
        <taxon>Fungi</taxon>
        <taxon>Dikarya</taxon>
        <taxon>Basidiomycota</taxon>
        <taxon>Agaricomycotina</taxon>
        <taxon>Agaricomycetes</taxon>
        <taxon>Agaricomycetidae</taxon>
        <taxon>Agaricales</taxon>
        <taxon>Marasmiineae</taxon>
        <taxon>Marasmiaceae</taxon>
        <taxon>Marasmius</taxon>
    </lineage>
</organism>
<dbReference type="InterPro" id="IPR040521">
    <property type="entry name" value="KDZ"/>
</dbReference>
<keyword evidence="2" id="KW-1185">Reference proteome</keyword>
<accession>A0ABR3EZ21</accession>
<dbReference type="Proteomes" id="UP001465976">
    <property type="component" value="Unassembled WGS sequence"/>
</dbReference>